<dbReference type="SUPFAM" id="SSF161098">
    <property type="entry name" value="MetI-like"/>
    <property type="match status" value="1"/>
</dbReference>
<dbReference type="OrthoDB" id="9810794at2"/>
<evidence type="ECO:0000256" key="3">
    <source>
        <dbReference type="ARBA" id="ARBA00022475"/>
    </source>
</evidence>
<feature type="transmembrane region" description="Helical" evidence="7">
    <location>
        <begin position="345"/>
        <end position="367"/>
    </location>
</feature>
<keyword evidence="2 7" id="KW-0813">Transport</keyword>
<dbReference type="CDD" id="cd06261">
    <property type="entry name" value="TM_PBP2"/>
    <property type="match status" value="1"/>
</dbReference>
<evidence type="ECO:0000256" key="8">
    <source>
        <dbReference type="SAM" id="Coils"/>
    </source>
</evidence>
<protein>
    <submittedName>
        <fullName evidence="10">ABC transporter permease</fullName>
    </submittedName>
</protein>
<evidence type="ECO:0000256" key="7">
    <source>
        <dbReference type="RuleBase" id="RU363032"/>
    </source>
</evidence>
<keyword evidence="11" id="KW-1185">Reference proteome</keyword>
<feature type="transmembrane region" description="Helical" evidence="7">
    <location>
        <begin position="15"/>
        <end position="35"/>
    </location>
</feature>
<evidence type="ECO:0000256" key="1">
    <source>
        <dbReference type="ARBA" id="ARBA00004651"/>
    </source>
</evidence>
<dbReference type="Proteomes" id="UP000035159">
    <property type="component" value="Chromosome"/>
</dbReference>
<evidence type="ECO:0000256" key="5">
    <source>
        <dbReference type="ARBA" id="ARBA00022989"/>
    </source>
</evidence>
<feature type="transmembrane region" description="Helical" evidence="7">
    <location>
        <begin position="305"/>
        <end position="325"/>
    </location>
</feature>
<keyword evidence="4 7" id="KW-0812">Transmembrane</keyword>
<dbReference type="STRING" id="1330330.IX53_07715"/>
<proteinExistence type="inferred from homology"/>
<dbReference type="InterPro" id="IPR050901">
    <property type="entry name" value="BP-dep_ABC_trans_perm"/>
</dbReference>
<keyword evidence="6 7" id="KW-0472">Membrane</keyword>
<accession>A0A0G2ZFX1</accession>
<evidence type="ECO:0000259" key="9">
    <source>
        <dbReference type="PROSITE" id="PS50928"/>
    </source>
</evidence>
<evidence type="ECO:0000313" key="10">
    <source>
        <dbReference type="EMBL" id="AKI97718.1"/>
    </source>
</evidence>
<dbReference type="GO" id="GO:0055085">
    <property type="term" value="P:transmembrane transport"/>
    <property type="evidence" value="ECO:0007669"/>
    <property type="project" value="InterPro"/>
</dbReference>
<feature type="coiled-coil region" evidence="8">
    <location>
        <begin position="110"/>
        <end position="200"/>
    </location>
</feature>
<dbReference type="InterPro" id="IPR000515">
    <property type="entry name" value="MetI-like"/>
</dbReference>
<dbReference type="EMBL" id="CP011232">
    <property type="protein sequence ID" value="AKI97718.1"/>
    <property type="molecule type" value="Genomic_DNA"/>
</dbReference>
<dbReference type="Pfam" id="PF00528">
    <property type="entry name" value="BPD_transp_1"/>
    <property type="match status" value="1"/>
</dbReference>
<name>A0A0G2ZFX1_9BACT</name>
<dbReference type="PANTHER" id="PTHR32243">
    <property type="entry name" value="MALTOSE TRANSPORT SYSTEM PERMEASE-RELATED"/>
    <property type="match status" value="1"/>
</dbReference>
<dbReference type="PATRIC" id="fig|1330330.3.peg.1562"/>
<dbReference type="InterPro" id="IPR035906">
    <property type="entry name" value="MetI-like_sf"/>
</dbReference>
<evidence type="ECO:0000256" key="2">
    <source>
        <dbReference type="ARBA" id="ARBA00022448"/>
    </source>
</evidence>
<keyword evidence="8" id="KW-0175">Coiled coil</keyword>
<dbReference type="GO" id="GO:0005886">
    <property type="term" value="C:plasma membrane"/>
    <property type="evidence" value="ECO:0007669"/>
    <property type="project" value="UniProtKB-SubCell"/>
</dbReference>
<dbReference type="KEGG" id="kpf:IX53_07715"/>
<keyword evidence="3" id="KW-1003">Cell membrane</keyword>
<evidence type="ECO:0000256" key="4">
    <source>
        <dbReference type="ARBA" id="ARBA00022692"/>
    </source>
</evidence>
<dbReference type="Gene3D" id="1.10.3720.10">
    <property type="entry name" value="MetI-like"/>
    <property type="match status" value="1"/>
</dbReference>
<feature type="domain" description="ABC transmembrane type-1" evidence="9">
    <location>
        <begin position="233"/>
        <end position="422"/>
    </location>
</feature>
<dbReference type="AlphaFoldDB" id="A0A0G2ZFX1"/>
<sequence>MAERKNAKKIISSTIFYIFVAGIATIIVLPIYFLISISFMSDQEAYDWPISLAPAFSHSFLLQKSDNIPGGFLISVYSRSQEEFVTISESDKLDDMISFVNRKTSSKIPKKLLEEKIVELEEVVAQNEDRIAELKTQIKQETLTINKLNRDIVKIQRKLKFIDPEDESFKELRENLQNQLQEKQQEKALTEEKISALKKELQPISGVTFKVRKNIFASYVTFFRVTSDSMGALIRSIQVALLTVLISLTIGGMAGYAFARYIFKGKNLLKLSVLFVRMFPGIAIAMPMVMILARMGFYDRPIGLSLVYSVGQIGMTTWITASIFMGISTELEEAAQVFGTSRWGAFFRVTLPLALPGLAASAMYAFIGSWSETAQAIVLTQFNPTFPVVIYQTLVGTKGMINLVAAGSVTLAFPAVLFTMIIRRYILQMWGGVRV</sequence>
<feature type="transmembrane region" description="Helical" evidence="7">
    <location>
        <begin position="239"/>
        <end position="259"/>
    </location>
</feature>
<keyword evidence="5 7" id="KW-1133">Transmembrane helix</keyword>
<comment type="similarity">
    <text evidence="7">Belongs to the binding-protein-dependent transport system permease family.</text>
</comment>
<gene>
    <name evidence="10" type="ORF">IX53_07715</name>
</gene>
<dbReference type="PANTHER" id="PTHR32243:SF18">
    <property type="entry name" value="INNER MEMBRANE ABC TRANSPORTER PERMEASE PROTEIN YCJP"/>
    <property type="match status" value="1"/>
</dbReference>
<organism evidence="10 11">
    <name type="scientific">Kosmotoga pacifica</name>
    <dbReference type="NCBI Taxonomy" id="1330330"/>
    <lineage>
        <taxon>Bacteria</taxon>
        <taxon>Thermotogati</taxon>
        <taxon>Thermotogota</taxon>
        <taxon>Thermotogae</taxon>
        <taxon>Kosmotogales</taxon>
        <taxon>Kosmotogaceae</taxon>
        <taxon>Kosmotoga</taxon>
    </lineage>
</organism>
<dbReference type="PROSITE" id="PS50928">
    <property type="entry name" value="ABC_TM1"/>
    <property type="match status" value="1"/>
</dbReference>
<reference evidence="10 11" key="1">
    <citation type="submission" date="2015-04" db="EMBL/GenBank/DDBJ databases">
        <title>Complete Genome Sequence of Kosmotoga pacifica SLHLJ1.</title>
        <authorList>
            <person name="Jiang L.J."/>
            <person name="Shao Z.Z."/>
            <person name="Jebbar M."/>
        </authorList>
    </citation>
    <scope>NUCLEOTIDE SEQUENCE [LARGE SCALE GENOMIC DNA]</scope>
    <source>
        <strain evidence="10 11">SLHLJ1</strain>
    </source>
</reference>
<comment type="subcellular location">
    <subcellularLocation>
        <location evidence="1 7">Cell membrane</location>
        <topology evidence="1 7">Multi-pass membrane protein</topology>
    </subcellularLocation>
</comment>
<dbReference type="RefSeq" id="WP_047754853.1">
    <property type="nucleotide sequence ID" value="NZ_CAJUHA010000017.1"/>
</dbReference>
<evidence type="ECO:0000313" key="11">
    <source>
        <dbReference type="Proteomes" id="UP000035159"/>
    </source>
</evidence>
<feature type="transmembrane region" description="Helical" evidence="7">
    <location>
        <begin position="271"/>
        <end position="293"/>
    </location>
</feature>
<feature type="transmembrane region" description="Helical" evidence="7">
    <location>
        <begin position="400"/>
        <end position="422"/>
    </location>
</feature>
<evidence type="ECO:0000256" key="6">
    <source>
        <dbReference type="ARBA" id="ARBA00023136"/>
    </source>
</evidence>